<dbReference type="EMBL" id="JBHMBW010000049">
    <property type="protein sequence ID" value="MFB9628626.1"/>
    <property type="molecule type" value="Genomic_DNA"/>
</dbReference>
<evidence type="ECO:0000256" key="5">
    <source>
        <dbReference type="ARBA" id="ARBA00022793"/>
    </source>
</evidence>
<organism evidence="11 12">
    <name type="scientific">Nonomuraea helvata</name>
    <dbReference type="NCBI Taxonomy" id="37484"/>
    <lineage>
        <taxon>Bacteria</taxon>
        <taxon>Bacillati</taxon>
        <taxon>Actinomycetota</taxon>
        <taxon>Actinomycetes</taxon>
        <taxon>Streptosporangiales</taxon>
        <taxon>Streptosporangiaceae</taxon>
        <taxon>Nonomuraea</taxon>
    </lineage>
</organism>
<dbReference type="InterPro" id="IPR018089">
    <property type="entry name" value="OMPdecase_AS"/>
</dbReference>
<dbReference type="EC" id="4.1.1.23" evidence="3 9"/>
<gene>
    <name evidence="11" type="primary">pyrF</name>
    <name evidence="11" type="ORF">ACFFSA_36600</name>
</gene>
<proteinExistence type="inferred from homology"/>
<dbReference type="InterPro" id="IPR014732">
    <property type="entry name" value="OMPdecase"/>
</dbReference>
<evidence type="ECO:0000313" key="11">
    <source>
        <dbReference type="EMBL" id="MFB9628626.1"/>
    </source>
</evidence>
<dbReference type="GO" id="GO:0004590">
    <property type="term" value="F:orotidine-5'-phosphate decarboxylase activity"/>
    <property type="evidence" value="ECO:0007669"/>
    <property type="project" value="UniProtKB-EC"/>
</dbReference>
<accession>A0ABV5SAB0</accession>
<name>A0ABV5SAB0_9ACTN</name>
<dbReference type="PANTHER" id="PTHR32119">
    <property type="entry name" value="OROTIDINE 5'-PHOSPHATE DECARBOXYLASE"/>
    <property type="match status" value="1"/>
</dbReference>
<dbReference type="InterPro" id="IPR001754">
    <property type="entry name" value="OMPdeCOase_dom"/>
</dbReference>
<comment type="similarity">
    <text evidence="9">Belongs to the OMP decarboxylase family.</text>
</comment>
<dbReference type="Gene3D" id="3.20.20.70">
    <property type="entry name" value="Aldolase class I"/>
    <property type="match status" value="1"/>
</dbReference>
<keyword evidence="7 9" id="KW-0456">Lyase</keyword>
<dbReference type="Proteomes" id="UP001589532">
    <property type="component" value="Unassembled WGS sequence"/>
</dbReference>
<dbReference type="InterPro" id="IPR011060">
    <property type="entry name" value="RibuloseP-bd_barrel"/>
</dbReference>
<sequence length="239" mass="25890">MSIEERERLCLALDTLDRDEILGTVDELKDLVGYFKIHAGFTLHGPGLVRDILARDVKVFLDLKLYDIPNTLAHYGEAVTRLGVHLVTIDPSGGLAMMRSVAEAAARTAAELGTGRPKLLGVTLLTSVDQHVLNNEMNIAGTVEDEVRRRALLAAEAGLDGIVCAPAETRAIRHELPADFFYVTPGTRSAGHSNHDHKRIGTHAEAVAGGASLLVVGREIRQAADRRKAALKVLDQIIR</sequence>
<evidence type="ECO:0000256" key="7">
    <source>
        <dbReference type="ARBA" id="ARBA00023239"/>
    </source>
</evidence>
<keyword evidence="12" id="KW-1185">Reference proteome</keyword>
<comment type="catalytic activity">
    <reaction evidence="8 9">
        <text>orotidine 5'-phosphate + H(+) = UMP + CO2</text>
        <dbReference type="Rhea" id="RHEA:11596"/>
        <dbReference type="ChEBI" id="CHEBI:15378"/>
        <dbReference type="ChEBI" id="CHEBI:16526"/>
        <dbReference type="ChEBI" id="CHEBI:57538"/>
        <dbReference type="ChEBI" id="CHEBI:57865"/>
        <dbReference type="EC" id="4.1.1.23"/>
    </reaction>
</comment>
<reference evidence="11 12" key="1">
    <citation type="submission" date="2024-09" db="EMBL/GenBank/DDBJ databases">
        <authorList>
            <person name="Sun Q."/>
            <person name="Mori K."/>
        </authorList>
    </citation>
    <scope>NUCLEOTIDE SEQUENCE [LARGE SCALE GENOMIC DNA]</scope>
    <source>
        <strain evidence="11 12">JCM 3143</strain>
    </source>
</reference>
<dbReference type="NCBIfam" id="TIGR01740">
    <property type="entry name" value="pyrF"/>
    <property type="match status" value="1"/>
</dbReference>
<keyword evidence="6 9" id="KW-0665">Pyrimidine biosynthesis</keyword>
<comment type="caution">
    <text evidence="11">The sequence shown here is derived from an EMBL/GenBank/DDBJ whole genome shotgun (WGS) entry which is preliminary data.</text>
</comment>
<dbReference type="SUPFAM" id="SSF51366">
    <property type="entry name" value="Ribulose-phoshate binding barrel"/>
    <property type="match status" value="1"/>
</dbReference>
<dbReference type="NCBIfam" id="NF001273">
    <property type="entry name" value="PRK00230.1"/>
    <property type="match status" value="1"/>
</dbReference>
<evidence type="ECO:0000256" key="4">
    <source>
        <dbReference type="ARBA" id="ARBA00021923"/>
    </source>
</evidence>
<comment type="pathway">
    <text evidence="2 9">Pyrimidine metabolism; UMP biosynthesis via de novo pathway; UMP from orotate: step 2/2.</text>
</comment>
<dbReference type="InterPro" id="IPR013785">
    <property type="entry name" value="Aldolase_TIM"/>
</dbReference>
<evidence type="ECO:0000256" key="9">
    <source>
        <dbReference type="RuleBase" id="RU000512"/>
    </source>
</evidence>
<evidence type="ECO:0000256" key="8">
    <source>
        <dbReference type="ARBA" id="ARBA00049157"/>
    </source>
</evidence>
<dbReference type="SMART" id="SM00934">
    <property type="entry name" value="OMPdecase"/>
    <property type="match status" value="1"/>
</dbReference>
<evidence type="ECO:0000259" key="10">
    <source>
        <dbReference type="SMART" id="SM00934"/>
    </source>
</evidence>
<dbReference type="CDD" id="cd04725">
    <property type="entry name" value="OMP_decarboxylase_like"/>
    <property type="match status" value="1"/>
</dbReference>
<keyword evidence="5 9" id="KW-0210">Decarboxylase</keyword>
<comment type="function">
    <text evidence="1">Catalyzes the decarboxylation of orotidine 5'-monophosphate (OMP) to uridine 5'-monophosphate (UMP).</text>
</comment>
<feature type="domain" description="Orotidine 5'-phosphate decarboxylase" evidence="10">
    <location>
        <begin position="8"/>
        <end position="233"/>
    </location>
</feature>
<evidence type="ECO:0000256" key="6">
    <source>
        <dbReference type="ARBA" id="ARBA00022975"/>
    </source>
</evidence>
<dbReference type="PROSITE" id="PS00156">
    <property type="entry name" value="OMPDECASE"/>
    <property type="match status" value="1"/>
</dbReference>
<evidence type="ECO:0000256" key="2">
    <source>
        <dbReference type="ARBA" id="ARBA00004861"/>
    </source>
</evidence>
<dbReference type="RefSeq" id="WP_344990607.1">
    <property type="nucleotide sequence ID" value="NZ_BAAAXV010000005.1"/>
</dbReference>
<dbReference type="PANTHER" id="PTHR32119:SF2">
    <property type="entry name" value="OROTIDINE 5'-PHOSPHATE DECARBOXYLASE"/>
    <property type="match status" value="1"/>
</dbReference>
<protein>
    <recommendedName>
        <fullName evidence="4 9">Orotidine 5'-phosphate decarboxylase</fullName>
        <ecNumber evidence="3 9">4.1.1.23</ecNumber>
    </recommendedName>
</protein>
<evidence type="ECO:0000256" key="1">
    <source>
        <dbReference type="ARBA" id="ARBA00002356"/>
    </source>
</evidence>
<evidence type="ECO:0000256" key="3">
    <source>
        <dbReference type="ARBA" id="ARBA00012321"/>
    </source>
</evidence>
<evidence type="ECO:0000313" key="12">
    <source>
        <dbReference type="Proteomes" id="UP001589532"/>
    </source>
</evidence>
<dbReference type="Pfam" id="PF00215">
    <property type="entry name" value="OMPdecase"/>
    <property type="match status" value="1"/>
</dbReference>